<dbReference type="InterPro" id="IPR018482">
    <property type="entry name" value="Znf-C4H2"/>
</dbReference>
<sequence length="393" mass="42487">MTFDRDNPVMFSAIKFSTLDDNIPTVSTSSSPTSSPQHATRPIITHVSPSNNWASGDISNGSGFGKTSGALLPDNRDPEVKVAELMELKQMKIRQGDFLHLKDEIFQVSQALEEKQSILDEISSERKALQSELHRYIAMVRQVQKDFELAQRAEAELLKDRDQLSLHLTQLKNHDFKILKDEVDQLRTAKGLRPLPSLEQEEAEVMGRYLEQRRGQWREEGTPTLVSSLLNGGSSGGEFHRDRAGRPSTAASSSSSSSAAAIASAGASSRSSNRAQPSSSSTHASAPLASTSTSVSTSRSGRTTQQNHSKERQSYSHNRGSGSSSNVSAGKVRNHGSTSTADPSSSSTTRTGSARLGRPSKSSSSRSQSPSPAALPSSSSSLRGERSKKRQRY</sequence>
<keyword evidence="1" id="KW-0175">Coiled coil</keyword>
<dbReference type="PANTHER" id="PTHR31058">
    <property type="entry name" value="ZINC FINGER C4H2 DOMAIN-CONTAINING PROTEIN"/>
    <property type="match status" value="1"/>
</dbReference>
<name>A0A9P6RXD1_9FUNG</name>
<reference evidence="3" key="1">
    <citation type="journal article" date="2020" name="Fungal Divers.">
        <title>Resolving the Mortierellaceae phylogeny through synthesis of multi-gene phylogenetics and phylogenomics.</title>
        <authorList>
            <person name="Vandepol N."/>
            <person name="Liber J."/>
            <person name="Desiro A."/>
            <person name="Na H."/>
            <person name="Kennedy M."/>
            <person name="Barry K."/>
            <person name="Grigoriev I.V."/>
            <person name="Miller A.N."/>
            <person name="O'Donnell K."/>
            <person name="Stajich J.E."/>
            <person name="Bonito G."/>
        </authorList>
    </citation>
    <scope>NUCLEOTIDE SEQUENCE</scope>
    <source>
        <strain evidence="3">REB-010B</strain>
    </source>
</reference>
<feature type="coiled-coil region" evidence="1">
    <location>
        <begin position="112"/>
        <end position="146"/>
    </location>
</feature>
<comment type="caution">
    <text evidence="3">The sequence shown here is derived from an EMBL/GenBank/DDBJ whole genome shotgun (WGS) entry which is preliminary data.</text>
</comment>
<dbReference type="AlphaFoldDB" id="A0A9P6RXD1"/>
<feature type="compositionally biased region" description="Low complexity" evidence="2">
    <location>
        <begin position="337"/>
        <end position="382"/>
    </location>
</feature>
<dbReference type="Proteomes" id="UP000738325">
    <property type="component" value="Unassembled WGS sequence"/>
</dbReference>
<dbReference type="GO" id="GO:0005634">
    <property type="term" value="C:nucleus"/>
    <property type="evidence" value="ECO:0007669"/>
    <property type="project" value="TreeGrafter"/>
</dbReference>
<evidence type="ECO:0000313" key="4">
    <source>
        <dbReference type="Proteomes" id="UP000738325"/>
    </source>
</evidence>
<dbReference type="PANTHER" id="PTHR31058:SF2">
    <property type="entry name" value="ZINC FINGER C4H2 DOMAIN-CONTAINING PROTEIN"/>
    <property type="match status" value="1"/>
</dbReference>
<feature type="region of interest" description="Disordered" evidence="2">
    <location>
        <begin position="214"/>
        <end position="393"/>
    </location>
</feature>
<protein>
    <submittedName>
        <fullName evidence="3">Uncharacterized protein</fullName>
    </submittedName>
</protein>
<feature type="compositionally biased region" description="Low complexity" evidence="2">
    <location>
        <begin position="246"/>
        <end position="304"/>
    </location>
</feature>
<evidence type="ECO:0000256" key="1">
    <source>
        <dbReference type="SAM" id="Coils"/>
    </source>
</evidence>
<organism evidence="3 4">
    <name type="scientific">Dissophora globulifera</name>
    <dbReference type="NCBI Taxonomy" id="979702"/>
    <lineage>
        <taxon>Eukaryota</taxon>
        <taxon>Fungi</taxon>
        <taxon>Fungi incertae sedis</taxon>
        <taxon>Mucoromycota</taxon>
        <taxon>Mortierellomycotina</taxon>
        <taxon>Mortierellomycetes</taxon>
        <taxon>Mortierellales</taxon>
        <taxon>Mortierellaceae</taxon>
        <taxon>Dissophora</taxon>
    </lineage>
</organism>
<evidence type="ECO:0000313" key="3">
    <source>
        <dbReference type="EMBL" id="KAG0328647.1"/>
    </source>
</evidence>
<dbReference type="Pfam" id="PF10146">
    <property type="entry name" value="zf-C4H2"/>
    <property type="match status" value="1"/>
</dbReference>
<dbReference type="OrthoDB" id="20865at2759"/>
<proteinExistence type="predicted"/>
<accession>A0A9P6RXD1</accession>
<feature type="compositionally biased region" description="Low complexity" evidence="2">
    <location>
        <begin position="315"/>
        <end position="328"/>
    </location>
</feature>
<gene>
    <name evidence="3" type="ORF">BGZ99_004917</name>
</gene>
<evidence type="ECO:0000256" key="2">
    <source>
        <dbReference type="SAM" id="MobiDB-lite"/>
    </source>
</evidence>
<keyword evidence="4" id="KW-1185">Reference proteome</keyword>
<dbReference type="EMBL" id="JAAAIP010000031">
    <property type="protein sequence ID" value="KAG0328647.1"/>
    <property type="molecule type" value="Genomic_DNA"/>
</dbReference>